<dbReference type="SUPFAM" id="SSF53448">
    <property type="entry name" value="Nucleotide-diphospho-sugar transferases"/>
    <property type="match status" value="1"/>
</dbReference>
<comment type="caution">
    <text evidence="1">The sequence shown here is derived from an EMBL/GenBank/DDBJ whole genome shotgun (WGS) entry which is preliminary data.</text>
</comment>
<proteinExistence type="predicted"/>
<dbReference type="Proteomes" id="UP001500742">
    <property type="component" value="Unassembled WGS sequence"/>
</dbReference>
<keyword evidence="2" id="KW-1185">Reference proteome</keyword>
<protein>
    <recommendedName>
        <fullName evidence="3">Glycosyl transferase</fullName>
    </recommendedName>
</protein>
<gene>
    <name evidence="1" type="ORF">GCM10022210_27190</name>
</gene>
<evidence type="ECO:0000313" key="1">
    <source>
        <dbReference type="EMBL" id="GAA3975303.1"/>
    </source>
</evidence>
<sequence length="271" mass="31027">MIASRKLMEKAAFQLPPVNSHANALSIYFLTGKKYLYQTLFCIRSLTKASNEQFQFAIVDDGSFDAHMIGQINRLLPGAEIITQKSINQNLEKNLPWDKYPVLRNKRNVYPHLKKLTDIHTLPAKGWKLVLDSDMFFWDNPTEIVSWLKNPQEPLHMIDCVESYGYSARLMESLTGTIMKPLVNVGTIGLNSEAIDWEKLELWTKELEAKEGTTYYLEQALTAMIIGNSASVALDTTNYIVNPLHTSTGVLHHYVDLSKEYYFKSAWKKFI</sequence>
<organism evidence="1 2">
    <name type="scientific">Mucilaginibacter dorajii</name>
    <dbReference type="NCBI Taxonomy" id="692994"/>
    <lineage>
        <taxon>Bacteria</taxon>
        <taxon>Pseudomonadati</taxon>
        <taxon>Bacteroidota</taxon>
        <taxon>Sphingobacteriia</taxon>
        <taxon>Sphingobacteriales</taxon>
        <taxon>Sphingobacteriaceae</taxon>
        <taxon>Mucilaginibacter</taxon>
    </lineage>
</organism>
<name>A0ABP7Q2V4_9SPHI</name>
<dbReference type="InterPro" id="IPR029044">
    <property type="entry name" value="Nucleotide-diphossugar_trans"/>
</dbReference>
<accession>A0ABP7Q2V4</accession>
<evidence type="ECO:0008006" key="3">
    <source>
        <dbReference type="Google" id="ProtNLM"/>
    </source>
</evidence>
<reference evidence="2" key="1">
    <citation type="journal article" date="2019" name="Int. J. Syst. Evol. Microbiol.">
        <title>The Global Catalogue of Microorganisms (GCM) 10K type strain sequencing project: providing services to taxonomists for standard genome sequencing and annotation.</title>
        <authorList>
            <consortium name="The Broad Institute Genomics Platform"/>
            <consortium name="The Broad Institute Genome Sequencing Center for Infectious Disease"/>
            <person name="Wu L."/>
            <person name="Ma J."/>
        </authorList>
    </citation>
    <scope>NUCLEOTIDE SEQUENCE [LARGE SCALE GENOMIC DNA]</scope>
    <source>
        <strain evidence="2">JCM 16601</strain>
    </source>
</reference>
<evidence type="ECO:0000313" key="2">
    <source>
        <dbReference type="Proteomes" id="UP001500742"/>
    </source>
</evidence>
<dbReference type="EMBL" id="BAAAZC010000019">
    <property type="protein sequence ID" value="GAA3975303.1"/>
    <property type="molecule type" value="Genomic_DNA"/>
</dbReference>
<dbReference type="Gene3D" id="3.90.550.10">
    <property type="entry name" value="Spore Coat Polysaccharide Biosynthesis Protein SpsA, Chain A"/>
    <property type="match status" value="1"/>
</dbReference>